<gene>
    <name evidence="9" type="ORF">F4559_003019</name>
</gene>
<evidence type="ECO:0000256" key="7">
    <source>
        <dbReference type="SAM" id="SignalP"/>
    </source>
</evidence>
<comment type="catalytic activity">
    <reaction evidence="1">
        <text>Hydrolysis of terminal non-reducing N-acetyl-D-hexosamine residues in N-acetyl-beta-D-hexosaminides.</text>
        <dbReference type="EC" id="3.2.1.52"/>
    </reaction>
</comment>
<dbReference type="SUPFAM" id="SSF51445">
    <property type="entry name" value="(Trans)glycosidases"/>
    <property type="match status" value="1"/>
</dbReference>
<dbReference type="Pfam" id="PF00933">
    <property type="entry name" value="Glyco_hydro_3"/>
    <property type="match status" value="1"/>
</dbReference>
<name>A0A7W7WVT6_9PSEU</name>
<keyword evidence="7" id="KW-0732">Signal</keyword>
<feature type="region of interest" description="Disordered" evidence="6">
    <location>
        <begin position="37"/>
        <end position="64"/>
    </location>
</feature>
<evidence type="ECO:0000256" key="4">
    <source>
        <dbReference type="ARBA" id="ARBA00022801"/>
    </source>
</evidence>
<dbReference type="EC" id="3.2.1.52" evidence="3"/>
<evidence type="ECO:0000313" key="10">
    <source>
        <dbReference type="Proteomes" id="UP000542674"/>
    </source>
</evidence>
<dbReference type="InterPro" id="IPR001764">
    <property type="entry name" value="Glyco_hydro_3_N"/>
</dbReference>
<keyword evidence="10" id="KW-1185">Reference proteome</keyword>
<organism evidence="9 10">
    <name type="scientific">Saccharothrix violaceirubra</name>
    <dbReference type="NCBI Taxonomy" id="413306"/>
    <lineage>
        <taxon>Bacteria</taxon>
        <taxon>Bacillati</taxon>
        <taxon>Actinomycetota</taxon>
        <taxon>Actinomycetes</taxon>
        <taxon>Pseudonocardiales</taxon>
        <taxon>Pseudonocardiaceae</taxon>
        <taxon>Saccharothrix</taxon>
    </lineage>
</organism>
<evidence type="ECO:0000256" key="3">
    <source>
        <dbReference type="ARBA" id="ARBA00012663"/>
    </source>
</evidence>
<dbReference type="Proteomes" id="UP000542674">
    <property type="component" value="Unassembled WGS sequence"/>
</dbReference>
<dbReference type="PANTHER" id="PTHR30480">
    <property type="entry name" value="BETA-HEXOSAMINIDASE-RELATED"/>
    <property type="match status" value="1"/>
</dbReference>
<comment type="similarity">
    <text evidence="2">Belongs to the glycosyl hydrolase 3 family.</text>
</comment>
<evidence type="ECO:0000256" key="6">
    <source>
        <dbReference type="SAM" id="MobiDB-lite"/>
    </source>
</evidence>
<dbReference type="PANTHER" id="PTHR30480:SF13">
    <property type="entry name" value="BETA-HEXOSAMINIDASE"/>
    <property type="match status" value="1"/>
</dbReference>
<dbReference type="GO" id="GO:0004563">
    <property type="term" value="F:beta-N-acetylhexosaminidase activity"/>
    <property type="evidence" value="ECO:0007669"/>
    <property type="project" value="UniProtKB-EC"/>
</dbReference>
<dbReference type="InterPro" id="IPR036962">
    <property type="entry name" value="Glyco_hydro_3_N_sf"/>
</dbReference>
<evidence type="ECO:0000256" key="2">
    <source>
        <dbReference type="ARBA" id="ARBA00005336"/>
    </source>
</evidence>
<dbReference type="AlphaFoldDB" id="A0A7W7WVT6"/>
<feature type="signal peptide" evidence="7">
    <location>
        <begin position="1"/>
        <end position="26"/>
    </location>
</feature>
<dbReference type="InterPro" id="IPR017853">
    <property type="entry name" value="GH"/>
</dbReference>
<dbReference type="RefSeq" id="WP_312865655.1">
    <property type="nucleotide sequence ID" value="NZ_BAABAI010000029.1"/>
</dbReference>
<feature type="chain" id="PRO_5038535715" description="beta-N-acetylhexosaminidase" evidence="7">
    <location>
        <begin position="27"/>
        <end position="391"/>
    </location>
</feature>
<protein>
    <recommendedName>
        <fullName evidence="3">beta-N-acetylhexosaminidase</fullName>
        <ecNumber evidence="3">3.2.1.52</ecNumber>
    </recommendedName>
</protein>
<dbReference type="EMBL" id="JACHJS010000001">
    <property type="protein sequence ID" value="MBB4965660.1"/>
    <property type="molecule type" value="Genomic_DNA"/>
</dbReference>
<evidence type="ECO:0000256" key="5">
    <source>
        <dbReference type="ARBA" id="ARBA00023295"/>
    </source>
</evidence>
<keyword evidence="4 9" id="KW-0378">Hydrolase</keyword>
<keyword evidence="5 9" id="KW-0326">Glycosidase</keyword>
<feature type="domain" description="Glycoside hydrolase family 3 N-terminal" evidence="8">
    <location>
        <begin position="76"/>
        <end position="386"/>
    </location>
</feature>
<feature type="compositionally biased region" description="Low complexity" evidence="6">
    <location>
        <begin position="37"/>
        <end position="60"/>
    </location>
</feature>
<comment type="caution">
    <text evidence="9">The sequence shown here is derived from an EMBL/GenBank/DDBJ whole genome shotgun (WGS) entry which is preliminary data.</text>
</comment>
<dbReference type="GO" id="GO:0005975">
    <property type="term" value="P:carbohydrate metabolic process"/>
    <property type="evidence" value="ECO:0007669"/>
    <property type="project" value="InterPro"/>
</dbReference>
<evidence type="ECO:0000256" key="1">
    <source>
        <dbReference type="ARBA" id="ARBA00001231"/>
    </source>
</evidence>
<proteinExistence type="inferred from homology"/>
<dbReference type="GO" id="GO:0009254">
    <property type="term" value="P:peptidoglycan turnover"/>
    <property type="evidence" value="ECO:0007669"/>
    <property type="project" value="TreeGrafter"/>
</dbReference>
<accession>A0A7W7WVT6</accession>
<reference evidence="9 10" key="1">
    <citation type="submission" date="2020-08" db="EMBL/GenBank/DDBJ databases">
        <title>Sequencing the genomes of 1000 actinobacteria strains.</title>
        <authorList>
            <person name="Klenk H.-P."/>
        </authorList>
    </citation>
    <scope>NUCLEOTIDE SEQUENCE [LARGE SCALE GENOMIC DNA]</scope>
    <source>
        <strain evidence="9 10">DSM 45084</strain>
    </source>
</reference>
<evidence type="ECO:0000313" key="9">
    <source>
        <dbReference type="EMBL" id="MBB4965660.1"/>
    </source>
</evidence>
<dbReference type="Gene3D" id="3.20.20.300">
    <property type="entry name" value="Glycoside hydrolase, family 3, N-terminal domain"/>
    <property type="match status" value="1"/>
</dbReference>
<sequence>MIRWGTSAWLGSLAVGAILAATVTFAGVEDRADAGRALPAPTLSTPPTSSPRPTTTTTTAPPDPCGAVAAGMSSRARLAQLVMVGVDPRGADDAVDQVRAEQIGGIFIGGDAVGLLSGGALGSVHATASLPLTVAVDDEGGRVQRVDQLDGELPSAREMVARYSPDEVRALAHKRGAALRARGVTMDLAPVVDTSDQPGRTVIGDRSFSPDPRVATAYALAFSDGLRAAGVAPVLKHFPGHGNTTGDSHLGSVRSPALDALRGTDLVPYRSLPEFGDVTVMVGHIDVPGLTDGRPASVSPAAYALLRGEFAFAGPVMTDDLGAMRAVTDLYDLPDAVLHALAAGADVALWSSGGRTGEVLTRLENAVASGELPQARVDEALRRVLHAKQVC</sequence>
<evidence type="ECO:0000259" key="8">
    <source>
        <dbReference type="Pfam" id="PF00933"/>
    </source>
</evidence>
<dbReference type="InterPro" id="IPR050226">
    <property type="entry name" value="NagZ_Beta-hexosaminidase"/>
</dbReference>